<accession>A0A813TK35</accession>
<dbReference type="InterPro" id="IPR050846">
    <property type="entry name" value="TLCD"/>
</dbReference>
<name>A0A813TK35_9BILA</name>
<dbReference type="SMART" id="SM00724">
    <property type="entry name" value="TLC"/>
    <property type="match status" value="1"/>
</dbReference>
<dbReference type="PANTHER" id="PTHR13439:SF0">
    <property type="entry name" value="TOPOISOMERASE I DAMAGE AFFECTED PROTEIN 4"/>
    <property type="match status" value="1"/>
</dbReference>
<dbReference type="Proteomes" id="UP000663879">
    <property type="component" value="Unassembled WGS sequence"/>
</dbReference>
<proteinExistence type="predicted"/>
<feature type="transmembrane region" description="Helical" evidence="6">
    <location>
        <begin position="109"/>
        <end position="126"/>
    </location>
</feature>
<feature type="transmembrane region" description="Helical" evidence="6">
    <location>
        <begin position="6"/>
        <end position="24"/>
    </location>
</feature>
<feature type="transmembrane region" description="Helical" evidence="6">
    <location>
        <begin position="84"/>
        <end position="102"/>
    </location>
</feature>
<keyword evidence="4 5" id="KW-0472">Membrane</keyword>
<feature type="domain" description="TLC" evidence="7">
    <location>
        <begin position="37"/>
        <end position="238"/>
    </location>
</feature>
<evidence type="ECO:0000256" key="6">
    <source>
        <dbReference type="SAM" id="Phobius"/>
    </source>
</evidence>
<dbReference type="Pfam" id="PF03798">
    <property type="entry name" value="TRAM_LAG1_CLN8"/>
    <property type="match status" value="1"/>
</dbReference>
<dbReference type="PROSITE" id="PS50922">
    <property type="entry name" value="TLC"/>
    <property type="match status" value="1"/>
</dbReference>
<protein>
    <recommendedName>
        <fullName evidence="7">TLC domain-containing protein</fullName>
    </recommendedName>
</protein>
<dbReference type="OrthoDB" id="10266980at2759"/>
<dbReference type="InterPro" id="IPR006634">
    <property type="entry name" value="TLC-dom"/>
</dbReference>
<feature type="transmembrane region" description="Helical" evidence="6">
    <location>
        <begin position="205"/>
        <end position="227"/>
    </location>
</feature>
<feature type="transmembrane region" description="Helical" evidence="6">
    <location>
        <begin position="45"/>
        <end position="64"/>
    </location>
</feature>
<evidence type="ECO:0000256" key="3">
    <source>
        <dbReference type="ARBA" id="ARBA00022989"/>
    </source>
</evidence>
<keyword evidence="9" id="KW-1185">Reference proteome</keyword>
<evidence type="ECO:0000256" key="1">
    <source>
        <dbReference type="ARBA" id="ARBA00004141"/>
    </source>
</evidence>
<dbReference type="GO" id="GO:0055088">
    <property type="term" value="P:lipid homeostasis"/>
    <property type="evidence" value="ECO:0007669"/>
    <property type="project" value="TreeGrafter"/>
</dbReference>
<evidence type="ECO:0000313" key="9">
    <source>
        <dbReference type="Proteomes" id="UP000663879"/>
    </source>
</evidence>
<evidence type="ECO:0000259" key="7">
    <source>
        <dbReference type="PROSITE" id="PS50922"/>
    </source>
</evidence>
<comment type="caution">
    <text evidence="8">The sequence shown here is derived from an EMBL/GenBank/DDBJ whole genome shotgun (WGS) entry which is preliminary data.</text>
</comment>
<feature type="transmembrane region" description="Helical" evidence="6">
    <location>
        <begin position="165"/>
        <end position="185"/>
    </location>
</feature>
<comment type="subcellular location">
    <subcellularLocation>
        <location evidence="1">Membrane</location>
        <topology evidence="1">Multi-pass membrane protein</topology>
    </subcellularLocation>
</comment>
<keyword evidence="3 6" id="KW-1133">Transmembrane helix</keyword>
<evidence type="ECO:0000256" key="5">
    <source>
        <dbReference type="PROSITE-ProRule" id="PRU00205"/>
    </source>
</evidence>
<dbReference type="GO" id="GO:0016020">
    <property type="term" value="C:membrane"/>
    <property type="evidence" value="ECO:0007669"/>
    <property type="project" value="UniProtKB-SubCell"/>
</dbReference>
<reference evidence="8" key="1">
    <citation type="submission" date="2021-02" db="EMBL/GenBank/DDBJ databases">
        <authorList>
            <person name="Nowell W R."/>
        </authorList>
    </citation>
    <scope>NUCLEOTIDE SEQUENCE</scope>
    <source>
        <strain evidence="8">Ploen Becks lab</strain>
    </source>
</reference>
<gene>
    <name evidence="8" type="ORF">OXX778_LOCUS6892</name>
</gene>
<dbReference type="GO" id="GO:0005783">
    <property type="term" value="C:endoplasmic reticulum"/>
    <property type="evidence" value="ECO:0007669"/>
    <property type="project" value="TreeGrafter"/>
</dbReference>
<keyword evidence="2 5" id="KW-0812">Transmembrane</keyword>
<evidence type="ECO:0000313" key="8">
    <source>
        <dbReference type="EMBL" id="CAF0809336.1"/>
    </source>
</evidence>
<dbReference type="PANTHER" id="PTHR13439">
    <property type="entry name" value="CT120 PROTEIN"/>
    <property type="match status" value="1"/>
</dbReference>
<sequence>MEIYRAVPFSVIFASIFYISLYLFRKYWVSFNRLDASVQIQFISRVVSSIHALIVTLLGSYVLIADHDLYSNKLIYKSDIIILNYNMVIGYLFIDFLLMIYYKKDIFEWQFVLHHLVSSAACIISSNYGYFAYIAALRTLSEASTLFVNFRWFLLTLNMKDSKWYIINGIIGFISFGLVRIVTLIPIWKVFFEYISYTQWPTIPLIFKLICLIAGVLLDSLNIYWFYRIISIITKSVKSNQQKKD</sequence>
<dbReference type="EMBL" id="CAJNOC010000848">
    <property type="protein sequence ID" value="CAF0809336.1"/>
    <property type="molecule type" value="Genomic_DNA"/>
</dbReference>
<evidence type="ECO:0000256" key="4">
    <source>
        <dbReference type="ARBA" id="ARBA00023136"/>
    </source>
</evidence>
<evidence type="ECO:0000256" key="2">
    <source>
        <dbReference type="ARBA" id="ARBA00022692"/>
    </source>
</evidence>
<dbReference type="AlphaFoldDB" id="A0A813TK35"/>
<organism evidence="8 9">
    <name type="scientific">Brachionus calyciflorus</name>
    <dbReference type="NCBI Taxonomy" id="104777"/>
    <lineage>
        <taxon>Eukaryota</taxon>
        <taxon>Metazoa</taxon>
        <taxon>Spiralia</taxon>
        <taxon>Gnathifera</taxon>
        <taxon>Rotifera</taxon>
        <taxon>Eurotatoria</taxon>
        <taxon>Monogononta</taxon>
        <taxon>Pseudotrocha</taxon>
        <taxon>Ploima</taxon>
        <taxon>Brachionidae</taxon>
        <taxon>Brachionus</taxon>
    </lineage>
</organism>